<dbReference type="Gene3D" id="1.10.1200.10">
    <property type="entry name" value="ACP-like"/>
    <property type="match status" value="1"/>
</dbReference>
<sequence length="87" mass="10213">MSALDLRLRQLIIETWRLDGVRPDDISEETHFEDDLGADHDQMRKLFRQVDVQLLCRVPEEDRPRLTTYGRLRDYIKNNTGSGGQMP</sequence>
<keyword evidence="2" id="KW-1185">Reference proteome</keyword>
<dbReference type="RefSeq" id="WP_253668847.1">
    <property type="nucleotide sequence ID" value="NZ_JAMTCP010000005.1"/>
</dbReference>
<dbReference type="Proteomes" id="UP001205311">
    <property type="component" value="Unassembled WGS sequence"/>
</dbReference>
<name>A0ABT1HQY3_STRSD</name>
<evidence type="ECO:0000313" key="2">
    <source>
        <dbReference type="Proteomes" id="UP001205311"/>
    </source>
</evidence>
<protein>
    <submittedName>
        <fullName evidence="1">Acyl carrier protein</fullName>
    </submittedName>
</protein>
<proteinExistence type="predicted"/>
<dbReference type="EMBL" id="JAMTCP010000005">
    <property type="protein sequence ID" value="MCP2257913.1"/>
    <property type="molecule type" value="Genomic_DNA"/>
</dbReference>
<reference evidence="1 2" key="1">
    <citation type="submission" date="2022-06" db="EMBL/GenBank/DDBJ databases">
        <title>Genomic Encyclopedia of Archaeal and Bacterial Type Strains, Phase II (KMG-II): from individual species to whole genera.</title>
        <authorList>
            <person name="Goeker M."/>
        </authorList>
    </citation>
    <scope>NUCLEOTIDE SEQUENCE [LARGE SCALE GENOMIC DNA]</scope>
    <source>
        <strain evidence="1 2">DSM 40477</strain>
    </source>
</reference>
<comment type="caution">
    <text evidence="1">The sequence shown here is derived from an EMBL/GenBank/DDBJ whole genome shotgun (WGS) entry which is preliminary data.</text>
</comment>
<evidence type="ECO:0000313" key="1">
    <source>
        <dbReference type="EMBL" id="MCP2257913.1"/>
    </source>
</evidence>
<dbReference type="InterPro" id="IPR036736">
    <property type="entry name" value="ACP-like_sf"/>
</dbReference>
<dbReference type="SUPFAM" id="SSF47336">
    <property type="entry name" value="ACP-like"/>
    <property type="match status" value="1"/>
</dbReference>
<gene>
    <name evidence="1" type="ORF">LX15_001599</name>
</gene>
<accession>A0ABT1HQY3</accession>
<organism evidence="1 2">
    <name type="scientific">Streptoalloteichus tenebrarius (strain ATCC 17920 / DSM 40477 / JCM 4838 / CBS 697.72 / NBRC 16177 / NCIMB 11028 / NRRL B-12390 / A12253. 1 / ISP 5477)</name>
    <name type="common">Streptomyces tenebrarius</name>
    <dbReference type="NCBI Taxonomy" id="1933"/>
    <lineage>
        <taxon>Bacteria</taxon>
        <taxon>Bacillati</taxon>
        <taxon>Actinomycetota</taxon>
        <taxon>Actinomycetes</taxon>
        <taxon>Pseudonocardiales</taxon>
        <taxon>Pseudonocardiaceae</taxon>
        <taxon>Streptoalloteichus</taxon>
    </lineage>
</organism>